<dbReference type="Proteomes" id="UP001151752">
    <property type="component" value="Unassembled WGS sequence"/>
</dbReference>
<dbReference type="GO" id="GO:0030246">
    <property type="term" value="F:carbohydrate binding"/>
    <property type="evidence" value="ECO:0007669"/>
    <property type="project" value="InterPro"/>
</dbReference>
<dbReference type="EMBL" id="JAPFFM010000008">
    <property type="protein sequence ID" value="KAJ6753175.1"/>
    <property type="molecule type" value="Genomic_DNA"/>
</dbReference>
<dbReference type="InterPro" id="IPR008183">
    <property type="entry name" value="Aldose_1/G6P_1-epimerase"/>
</dbReference>
<dbReference type="PANTHER" id="PTHR10091">
    <property type="entry name" value="ALDOSE-1-EPIMERASE"/>
    <property type="match status" value="1"/>
</dbReference>
<comment type="caution">
    <text evidence="2">The sequence shown here is derived from an EMBL/GenBank/DDBJ whole genome shotgun (WGS) entry which is preliminary data.</text>
</comment>
<evidence type="ECO:0000313" key="3">
    <source>
        <dbReference type="Proteomes" id="UP001151752"/>
    </source>
</evidence>
<dbReference type="GO" id="GO:0006006">
    <property type="term" value="P:glucose metabolic process"/>
    <property type="evidence" value="ECO:0007669"/>
    <property type="project" value="TreeGrafter"/>
</dbReference>
<name>A0A9Q0VTE3_9ROSI</name>
<reference evidence="2" key="2">
    <citation type="journal article" date="2023" name="Int. J. Mol. Sci.">
        <title>De Novo Assembly and Annotation of 11 Diverse Shrub Willow (Salix) Genomes Reveals Novel Gene Organization in Sex-Linked Regions.</title>
        <authorList>
            <person name="Hyden B."/>
            <person name="Feng K."/>
            <person name="Yates T.B."/>
            <person name="Jawdy S."/>
            <person name="Cereghino C."/>
            <person name="Smart L.B."/>
            <person name="Muchero W."/>
        </authorList>
    </citation>
    <scope>NUCLEOTIDE SEQUENCE</scope>
    <source>
        <tissue evidence="2">Shoot tip</tissue>
    </source>
</reference>
<dbReference type="GO" id="GO:0033499">
    <property type="term" value="P:galactose catabolic process via UDP-galactose, Leloir pathway"/>
    <property type="evidence" value="ECO:0007669"/>
    <property type="project" value="TreeGrafter"/>
</dbReference>
<sequence length="143" mass="15956">MAKFSVSWCFSLLQIFGFLAIGSSAREEIGIYELKQGNLSVKLTNYGAHIISLVVPDKHGKLADVVLGYDTIKEYKVRFEFICSSSFLCFWFNETGYDSKLSCELIHIVNCWLCLSVSRVSFKPETRIAIAGSAGPDLQNRAS</sequence>
<evidence type="ECO:0000313" key="2">
    <source>
        <dbReference type="EMBL" id="KAJ6753175.1"/>
    </source>
</evidence>
<feature type="chain" id="PRO_5040484425" evidence="1">
    <location>
        <begin position="26"/>
        <end position="143"/>
    </location>
</feature>
<dbReference type="InterPro" id="IPR014718">
    <property type="entry name" value="GH-type_carb-bd"/>
</dbReference>
<dbReference type="PANTHER" id="PTHR10091:SF0">
    <property type="entry name" value="GALACTOSE MUTAROTASE"/>
    <property type="match status" value="1"/>
</dbReference>
<organism evidence="2 3">
    <name type="scientific">Salix koriyanagi</name>
    <dbReference type="NCBI Taxonomy" id="2511006"/>
    <lineage>
        <taxon>Eukaryota</taxon>
        <taxon>Viridiplantae</taxon>
        <taxon>Streptophyta</taxon>
        <taxon>Embryophyta</taxon>
        <taxon>Tracheophyta</taxon>
        <taxon>Spermatophyta</taxon>
        <taxon>Magnoliopsida</taxon>
        <taxon>eudicotyledons</taxon>
        <taxon>Gunneridae</taxon>
        <taxon>Pentapetalae</taxon>
        <taxon>rosids</taxon>
        <taxon>fabids</taxon>
        <taxon>Malpighiales</taxon>
        <taxon>Salicaceae</taxon>
        <taxon>Saliceae</taxon>
        <taxon>Salix</taxon>
    </lineage>
</organism>
<reference evidence="2" key="1">
    <citation type="submission" date="2022-11" db="EMBL/GenBank/DDBJ databases">
        <authorList>
            <person name="Hyden B.L."/>
            <person name="Feng K."/>
            <person name="Yates T."/>
            <person name="Jawdy S."/>
            <person name="Smart L.B."/>
            <person name="Muchero W."/>
        </authorList>
    </citation>
    <scope>NUCLEOTIDE SEQUENCE</scope>
    <source>
        <tissue evidence="2">Shoot tip</tissue>
    </source>
</reference>
<dbReference type="Pfam" id="PF01263">
    <property type="entry name" value="Aldose_epim"/>
    <property type="match status" value="1"/>
</dbReference>
<keyword evidence="3" id="KW-1185">Reference proteome</keyword>
<protein>
    <submittedName>
        <fullName evidence="2">ALDOSE-1-EPIMERASE</fullName>
    </submittedName>
</protein>
<gene>
    <name evidence="2" type="ORF">OIU74_027940</name>
</gene>
<keyword evidence="1" id="KW-0732">Signal</keyword>
<dbReference type="AlphaFoldDB" id="A0A9Q0VTE3"/>
<dbReference type="GO" id="GO:0004034">
    <property type="term" value="F:aldose 1-epimerase activity"/>
    <property type="evidence" value="ECO:0007669"/>
    <property type="project" value="TreeGrafter"/>
</dbReference>
<accession>A0A9Q0VTE3</accession>
<dbReference type="SUPFAM" id="SSF74650">
    <property type="entry name" value="Galactose mutarotase-like"/>
    <property type="match status" value="1"/>
</dbReference>
<feature type="signal peptide" evidence="1">
    <location>
        <begin position="1"/>
        <end position="25"/>
    </location>
</feature>
<proteinExistence type="predicted"/>
<evidence type="ECO:0000256" key="1">
    <source>
        <dbReference type="SAM" id="SignalP"/>
    </source>
</evidence>
<dbReference type="InterPro" id="IPR011013">
    <property type="entry name" value="Gal_mutarotase_sf_dom"/>
</dbReference>
<dbReference type="Gene3D" id="2.70.98.10">
    <property type="match status" value="1"/>
</dbReference>